<dbReference type="GeneID" id="24439279"/>
<dbReference type="GO" id="GO:0005737">
    <property type="term" value="C:cytoplasm"/>
    <property type="evidence" value="ECO:0007669"/>
    <property type="project" value="UniProtKB-SubCell"/>
</dbReference>
<feature type="region of interest" description="Disordered" evidence="6">
    <location>
        <begin position="1"/>
        <end position="68"/>
    </location>
</feature>
<dbReference type="Pfam" id="PF22544">
    <property type="entry name" value="HYDIN_VesB_CFA65-like_Ig"/>
    <property type="match status" value="2"/>
</dbReference>
<accession>W7WVU8</accession>
<evidence type="ECO:0000256" key="2">
    <source>
        <dbReference type="ARBA" id="ARBA00004496"/>
    </source>
</evidence>
<feature type="compositionally biased region" description="Basic and acidic residues" evidence="6">
    <location>
        <begin position="2261"/>
        <end position="2284"/>
    </location>
</feature>
<evidence type="ECO:0000256" key="1">
    <source>
        <dbReference type="ARBA" id="ARBA00004138"/>
    </source>
</evidence>
<evidence type="ECO:0000256" key="3">
    <source>
        <dbReference type="ARBA" id="ARBA00022490"/>
    </source>
</evidence>
<dbReference type="STRING" id="312017.W7WVU8"/>
<dbReference type="InterPro" id="IPR053879">
    <property type="entry name" value="HYDIN_VesB_CFA65-like_Ig"/>
</dbReference>
<evidence type="ECO:0000256" key="5">
    <source>
        <dbReference type="ARBA" id="ARBA00023273"/>
    </source>
</evidence>
<feature type="domain" description="CFAP47-like immunoglobulin-like" evidence="9">
    <location>
        <begin position="2838"/>
        <end position="2950"/>
    </location>
</feature>
<feature type="region of interest" description="Disordered" evidence="6">
    <location>
        <begin position="659"/>
        <end position="682"/>
    </location>
</feature>
<feature type="region of interest" description="Disordered" evidence="6">
    <location>
        <begin position="945"/>
        <end position="985"/>
    </location>
</feature>
<dbReference type="RefSeq" id="XP_012656496.1">
    <property type="nucleotide sequence ID" value="XM_012801042.1"/>
</dbReference>
<keyword evidence="10" id="KW-0282">Flagellum</keyword>
<dbReference type="KEGG" id="tet:TTHERM_000495990"/>
<comment type="subcellular location">
    <subcellularLocation>
        <location evidence="1">Cell projection</location>
        <location evidence="1">Cilium</location>
    </subcellularLocation>
    <subcellularLocation>
        <location evidence="2">Cytoplasm</location>
    </subcellularLocation>
</comment>
<feature type="domain" description="HYDIN/VesB/CFA65-like Ig-like" evidence="7">
    <location>
        <begin position="1018"/>
        <end position="1101"/>
    </location>
</feature>
<feature type="compositionally biased region" description="Polar residues" evidence="6">
    <location>
        <begin position="945"/>
        <end position="978"/>
    </location>
</feature>
<dbReference type="Pfam" id="PF26579">
    <property type="entry name" value="Ig_CFAP47"/>
    <property type="match status" value="1"/>
</dbReference>
<keyword evidence="3" id="KW-0963">Cytoplasm</keyword>
<gene>
    <name evidence="10" type="ORF">TTHERM_000495990</name>
</gene>
<dbReference type="EMBL" id="GG662212">
    <property type="protein sequence ID" value="EWS70940.1"/>
    <property type="molecule type" value="Genomic_DNA"/>
</dbReference>
<evidence type="ECO:0000256" key="4">
    <source>
        <dbReference type="ARBA" id="ARBA00023069"/>
    </source>
</evidence>
<feature type="domain" description="Cilia- and flagella-associated protein 47" evidence="8">
    <location>
        <begin position="1586"/>
        <end position="1746"/>
    </location>
</feature>
<evidence type="ECO:0000259" key="9">
    <source>
        <dbReference type="Pfam" id="PF26579"/>
    </source>
</evidence>
<feature type="region of interest" description="Disordered" evidence="6">
    <location>
        <begin position="2260"/>
        <end position="2287"/>
    </location>
</feature>
<sequence>MKKYSQGNKEVARPTEDQSNLDGQNLKQKEGTLKENRNSAKKQKDSIKVNNNTSQSEGQYKTSQDEDQLQNENMNIVTKNSIQNYSQSQNNQNLTTLKYISNSDPIDITPNEIHFKDIQINQTYEITLYVRNLTKKPRRIRVFQPQTPHFRADYEMQGAIGAGLAMKVTVTFETTYLDNFKDVMKIVSQDNFSKEVFLYAYQPCAQLVFEPFINFGFVKVQQQKQEKIFFKNEGSVAAKVELKSSDPADLKIEPPFFSIQPKQEFAVTATYESQEAGLFRGFVYVTTEAQCLQKVIDINATIVEFTQFLIDDSGNQTTQFDFGTFYYGQEKKIHGFLVNNTPKKYKYKVNFRFGLLYSAEDIASLQTPNEVGREQTEKIMSIEPSEGVIDSYSQLPIVFKCHSQVHPKHQFWTQSYAISKDEMNADVEDYSYSAIFSYDGQQSNPTIIHVTGRGICPTIKLSKNLIQYGECNVNDYKDCKLEIENRNRDIPISISCSKIPYFTLSPATAVINPQSKAVFVASFQPKAVGSFQKNMQILLFNGAYKLDLKMLGKALDISEKTITKRGPETLPENFENERKFLDEENLFQTRTKKQYEDRINEIPDWVVNNKDPTVMDSYMNSKKYDDVLREHRKERLQKEKDKIVAAKYEEMIEKLKQLGLAPDQDGQNQGAESDEEGKGGKFADAPIDYAYEVGMIQNRLDTPELPLPISNEPLYVNKPIGKYEPYAQNQENMKSFNPDPNVIIKKKWHSKPQNHKEIREISMKLQGEQLQKIFAGPVFIDFGPVYVKSTIQKTFTIRNDLRTAISCRLIVDSDELQGSYQTLQIIPPSQVAGFDVVLKNNTLGQFRNNVKYIINEQHAFEFQVIADIQLVKLELSRVQIKMSFFEDNHEMITKETLKLTNNGNSTGKFEWVHTLNKIFTITPEKGEVPANSSLNLTVTYKPSQQAGSNSISSQNNLSANAPNSARDSNQGSNQNDKQSMAPITRNEEEKLVLKVQDGVEGAIRCIGTIQEARCMIKNTNLDFKEIAVSKAETKTFQIKNLSRIQAIFSIDQTNLPECVSINPLKGRIGPDDVRDISVTILSNQENTFKGDIIVYIRGGRILKLPFQGQTIIPQVSILEELFDFGNITTLGNQGILKMSLQNNSNIPADLVLDMRTDEDYEKAQPGIECLSIEIEGEDDDSVLHSVHEEQSEEEDQQNKMNNDDNEPDFDGPLNESVDSLEEESEKKKSKLFNLTVYPKQTLNFVLKFCPKEIISYKLLLPLTLSGYGIIPSLERYITCKGLHPKFLIDPQTCEFKRKVITTPDKCFPDKMEVTLNNPDRRSIKWRIDISGITSDKIFQVEPSSGIVESCDSVKIEALFNPYAPGNFTQTLPLYIEEDDEIPSNVPYVELILKGEAAFPRLQFDRKEIILPVVPLGIQSRCTFRIINDGYENLNLKYKIIQDISNINVTLNWPDGKNLGITKHRIRVEAVFSNKRPLSFTTRIEFYDDSDRVYPIYISGTTDNCLFTNQSYLQRCKGEYSIYLNEVKDDSNKFSIGNIMIKEEDEDINSVDGKTQTSRTHSIAATKKKGGAASTLSYGSTKSSRSMLGYQPIPTPFLDQSIEYITRWLNYHVLQQPINSFPQSVIEQNGSPVFDLITFLTGRTQFPFRAQIDHLTKRTEKSKKLMSQYDELIRSLKVEGGMLNHIRPEYLLSYQDYILYVKQLPSQVTNTISQNVLRLSQSRFMYLALDSWIQIFYQILKIYFLNRLNAKNFKLIPGIPAEKMQIPNYIEQSNLISPAESLLLYWLEINYEQTHPLAQKRLCSFDLELQDGQWIQSLIMSYVGKNSSRYFGNMKMVCSNEQDFKYNGERIVEAMKEIGINSHLQPQDFQKVSMREMILFNLQMLYSLPHYIPKGNPIMFSCILGEEITKNIELTNPTNRTICYHVKLEGHPDFSLDSEDQFMIEPKSQYKFRVKFTSRVSDSVTGRIIFNNKKESNVQAAALVFDLKSNVTGRISEKIIQTTSNLYENTEFQFQVTNKFQNAEWGEFEVNIVHVKPEKPVEKKKKKAAGAPQQNQNNTKGKQNGGKEEDSDKPQANVSKIEDQQQNDVFPSFFCRQYNTAKLRIKRGATANINLIFLPLIIEQQRCYIIFKDPNIGEFQYEVIGNVELPMYNNEIIRLPQNGQTIYVDDPANIEIPLSYQNESMNRARKLAEQLIMEKSKEKFLKGDKSALQKADKLVFPGGQPDAVQYNIEITPSVPYIQIPQIFTLTNPYKGLQINQPIEKEQKQENSKRGKILPKENHEEQQEQTQTVDLVNKLPISLLFKNAVKDFKVSLTLKNVNLTDIRRYKLEISAFPKPVRSTLEFRVPARQSTTQEIPIVNNTERDWNIKVNFVRDKLPNSNLFSFPASFSKEFLVRKKSQGSFPLTFKPKWICEAECKLILQNPLTNDLFEYNIKGFGEEPVAEDHFVIQCSARQTKIHDIVVKNPYTDKDVTYKVETDLLNAQGAPSLKIKAGQKGTYKLSVTPILSGQYTGSITFTEDDGTYLWYTVVLLTASPAADKVLDLNSFIRQACTFEISISNPLDQQISFDVIINGDGLIGENIFYLGPKETKSYELIYSPLYIGKAKGSIAFVNEHLGEKWYELNLLSEEQAVIKLPILKTELGKFNQHKVQLENPTDKEIKAISKCTNTQNFEVFPQDIVLKPFSSTTVYIRHSPSSLEQAESAEISIITGEIGKWRYSVYGMGIPPTKFEKREISVSINKDFSTSIQFKNPFKEQIQIQVYMIAENQNKEVFKLLLKGKKIPGKQDGEERYLMQVGGLQVLMIPFSFIPREITKYYCEIVLAMNDKIEWRYPIEGITQCTQSTVIQNFKCQCRDSLEEDFSIQLPGIQSIMGKDDTFSFEIRCLEEEYSNLVDKSLQIKTTKNYLSDPSDRLEFQVKFQPLKPYKATLEFHVLRKAGGKWRYFIDVEATEPEPDDTIVISSNLHKTTSVSFKLTNKTKQFAPFVANFSPESDSEFTVFPKSGTLESYGRDGTTFIVSFTPVEYGKIRSGKLIVQTEDMYWQNTILKFLSIKLKNICILIRSYLIKGKLPKYNPPQAESSLIDDKLEAEFDLRVNSTLPKNHLLDNIKKTKINASISKNLSRSIQNSNDSTNLISRTIGQINNLSSSISYIGKNPQ</sequence>
<evidence type="ECO:0000313" key="11">
    <source>
        <dbReference type="Proteomes" id="UP000009168"/>
    </source>
</evidence>
<feature type="compositionally biased region" description="Low complexity" evidence="6">
    <location>
        <begin position="2052"/>
        <end position="2061"/>
    </location>
</feature>
<feature type="domain" description="HYDIN/VesB/CFA65-like Ig-like" evidence="7">
    <location>
        <begin position="893"/>
        <end position="944"/>
    </location>
</feature>
<dbReference type="OrthoDB" id="10060824at2759"/>
<feature type="compositionally biased region" description="Basic and acidic residues" evidence="6">
    <location>
        <begin position="27"/>
        <end position="47"/>
    </location>
</feature>
<dbReference type="InParanoid" id="W7WVU8"/>
<dbReference type="GO" id="GO:0060271">
    <property type="term" value="P:cilium assembly"/>
    <property type="evidence" value="ECO:0007669"/>
    <property type="project" value="TreeGrafter"/>
</dbReference>
<name>W7WVU8_TETTS</name>
<dbReference type="InterPro" id="IPR058952">
    <property type="entry name" value="Ig_CFAP47"/>
</dbReference>
<dbReference type="PANTHER" id="PTHR45912">
    <property type="entry name" value="CILIA- AND FLAGELLA-ASSOCIATED PROTEIN 47"/>
    <property type="match status" value="1"/>
</dbReference>
<keyword evidence="4" id="KW-0969">Cilium</keyword>
<keyword evidence="5" id="KW-0966">Cell projection</keyword>
<feature type="compositionally biased region" description="Polar residues" evidence="6">
    <location>
        <begin position="48"/>
        <end position="62"/>
    </location>
</feature>
<dbReference type="InterPro" id="IPR056343">
    <property type="entry name" value="CFAP47_dom"/>
</dbReference>
<evidence type="ECO:0000313" key="10">
    <source>
        <dbReference type="EMBL" id="EWS70940.1"/>
    </source>
</evidence>
<evidence type="ECO:0000259" key="8">
    <source>
        <dbReference type="Pfam" id="PF24529"/>
    </source>
</evidence>
<feature type="region of interest" description="Disordered" evidence="6">
    <location>
        <begin position="2040"/>
        <end position="2076"/>
    </location>
</feature>
<evidence type="ECO:0000259" key="7">
    <source>
        <dbReference type="Pfam" id="PF22544"/>
    </source>
</evidence>
<dbReference type="InterPro" id="IPR013783">
    <property type="entry name" value="Ig-like_fold"/>
</dbReference>
<dbReference type="Pfam" id="PF24529">
    <property type="entry name" value="CFAP47"/>
    <property type="match status" value="1"/>
</dbReference>
<dbReference type="Gene3D" id="2.60.40.10">
    <property type="entry name" value="Immunoglobulins"/>
    <property type="match status" value="7"/>
</dbReference>
<dbReference type="PANTHER" id="PTHR45912:SF3">
    <property type="entry name" value="CILIA- AND FLAGELLA-ASSOCIATED PROTEIN 47"/>
    <property type="match status" value="1"/>
</dbReference>
<feature type="region of interest" description="Disordered" evidence="6">
    <location>
        <begin position="1184"/>
        <end position="1222"/>
    </location>
</feature>
<evidence type="ECO:0000256" key="6">
    <source>
        <dbReference type="SAM" id="MobiDB-lite"/>
    </source>
</evidence>
<keyword evidence="11" id="KW-1185">Reference proteome</keyword>
<feature type="compositionally biased region" description="Polar residues" evidence="6">
    <location>
        <begin position="17"/>
        <end position="26"/>
    </location>
</feature>
<dbReference type="GO" id="GO:0005929">
    <property type="term" value="C:cilium"/>
    <property type="evidence" value="ECO:0007669"/>
    <property type="project" value="UniProtKB-SubCell"/>
</dbReference>
<organism evidence="10 11">
    <name type="scientific">Tetrahymena thermophila (strain SB210)</name>
    <dbReference type="NCBI Taxonomy" id="312017"/>
    <lineage>
        <taxon>Eukaryota</taxon>
        <taxon>Sar</taxon>
        <taxon>Alveolata</taxon>
        <taxon>Ciliophora</taxon>
        <taxon>Intramacronucleata</taxon>
        <taxon>Oligohymenophorea</taxon>
        <taxon>Hymenostomatida</taxon>
        <taxon>Tetrahymenina</taxon>
        <taxon>Tetrahymenidae</taxon>
        <taxon>Tetrahymena</taxon>
    </lineage>
</organism>
<protein>
    <submittedName>
        <fullName evidence="10">Flagellar associated protein, putative</fullName>
    </submittedName>
</protein>
<reference evidence="11" key="1">
    <citation type="journal article" date="2006" name="PLoS Biol.">
        <title>Macronuclear genome sequence of the ciliate Tetrahymena thermophila, a model eukaryote.</title>
        <authorList>
            <person name="Eisen J.A."/>
            <person name="Coyne R.S."/>
            <person name="Wu M."/>
            <person name="Wu D."/>
            <person name="Thiagarajan M."/>
            <person name="Wortman J.R."/>
            <person name="Badger J.H."/>
            <person name="Ren Q."/>
            <person name="Amedeo P."/>
            <person name="Jones K.M."/>
            <person name="Tallon L.J."/>
            <person name="Delcher A.L."/>
            <person name="Salzberg S.L."/>
            <person name="Silva J.C."/>
            <person name="Haas B.J."/>
            <person name="Majoros W.H."/>
            <person name="Farzad M."/>
            <person name="Carlton J.M."/>
            <person name="Smith R.K. Jr."/>
            <person name="Garg J."/>
            <person name="Pearlman R.E."/>
            <person name="Karrer K.M."/>
            <person name="Sun L."/>
            <person name="Manning G."/>
            <person name="Elde N.C."/>
            <person name="Turkewitz A.P."/>
            <person name="Asai D.J."/>
            <person name="Wilkes D.E."/>
            <person name="Wang Y."/>
            <person name="Cai H."/>
            <person name="Collins K."/>
            <person name="Stewart B.A."/>
            <person name="Lee S.R."/>
            <person name="Wilamowska K."/>
            <person name="Weinberg Z."/>
            <person name="Ruzzo W.L."/>
            <person name="Wloga D."/>
            <person name="Gaertig J."/>
            <person name="Frankel J."/>
            <person name="Tsao C.-C."/>
            <person name="Gorovsky M.A."/>
            <person name="Keeling P.J."/>
            <person name="Waller R.F."/>
            <person name="Patron N.J."/>
            <person name="Cherry J.M."/>
            <person name="Stover N.A."/>
            <person name="Krieger C.J."/>
            <person name="del Toro C."/>
            <person name="Ryder H.F."/>
            <person name="Williamson S.C."/>
            <person name="Barbeau R.A."/>
            <person name="Hamilton E.P."/>
            <person name="Orias E."/>
        </authorList>
    </citation>
    <scope>NUCLEOTIDE SEQUENCE [LARGE SCALE GENOMIC DNA]</scope>
    <source>
        <strain evidence="11">SB210</strain>
    </source>
</reference>
<dbReference type="Proteomes" id="UP000009168">
    <property type="component" value="Unassembled WGS sequence"/>
</dbReference>
<proteinExistence type="predicted"/>